<protein>
    <submittedName>
        <fullName evidence="3">HTH luxR-type domain-containing protein</fullName>
    </submittedName>
</protein>
<reference evidence="3" key="1">
    <citation type="submission" date="2017-02" db="UniProtKB">
        <authorList>
            <consortium name="WormBaseParasite"/>
        </authorList>
    </citation>
    <scope>IDENTIFICATION</scope>
</reference>
<name>A0A0R3TI80_RODNA</name>
<evidence type="ECO:0000313" key="3">
    <source>
        <dbReference type="WBParaSite" id="HNAJ_0000677101-mRNA-1"/>
    </source>
</evidence>
<evidence type="ECO:0000313" key="1">
    <source>
        <dbReference type="EMBL" id="VDO02627.1"/>
    </source>
</evidence>
<accession>A0A0R3TI80</accession>
<dbReference type="EMBL" id="UZAE01008334">
    <property type="protein sequence ID" value="VDO02627.1"/>
    <property type="molecule type" value="Genomic_DNA"/>
</dbReference>
<dbReference type="WBParaSite" id="HNAJ_0000677101-mRNA-1">
    <property type="protein sequence ID" value="HNAJ_0000677101-mRNA-1"/>
    <property type="gene ID" value="HNAJ_0000677101"/>
</dbReference>
<reference evidence="1 2" key="2">
    <citation type="submission" date="2018-11" db="EMBL/GenBank/DDBJ databases">
        <authorList>
            <consortium name="Pathogen Informatics"/>
        </authorList>
    </citation>
    <scope>NUCLEOTIDE SEQUENCE [LARGE SCALE GENOMIC DNA]</scope>
</reference>
<gene>
    <name evidence="1" type="ORF">HNAJ_LOCUS6767</name>
</gene>
<evidence type="ECO:0000313" key="2">
    <source>
        <dbReference type="Proteomes" id="UP000278807"/>
    </source>
</evidence>
<sequence>MTLVAKISNGFLTLLGLTNLSTREIALVMEV</sequence>
<dbReference type="Proteomes" id="UP000278807">
    <property type="component" value="Unassembled WGS sequence"/>
</dbReference>
<dbReference type="AlphaFoldDB" id="A0A0R3TI80"/>
<organism evidence="3">
    <name type="scientific">Rodentolepis nana</name>
    <name type="common">Dwarf tapeworm</name>
    <name type="synonym">Hymenolepis nana</name>
    <dbReference type="NCBI Taxonomy" id="102285"/>
    <lineage>
        <taxon>Eukaryota</taxon>
        <taxon>Metazoa</taxon>
        <taxon>Spiralia</taxon>
        <taxon>Lophotrochozoa</taxon>
        <taxon>Platyhelminthes</taxon>
        <taxon>Cestoda</taxon>
        <taxon>Eucestoda</taxon>
        <taxon>Cyclophyllidea</taxon>
        <taxon>Hymenolepididae</taxon>
        <taxon>Rodentolepis</taxon>
    </lineage>
</organism>
<proteinExistence type="predicted"/>
<keyword evidence="2" id="KW-1185">Reference proteome</keyword>